<dbReference type="SMR" id="A0A0D3DCA6"/>
<dbReference type="AlphaFoldDB" id="A0A0D3DCA6"/>
<reference evidence="4" key="2">
    <citation type="submission" date="2015-03" db="UniProtKB">
        <authorList>
            <consortium name="EnsemblPlants"/>
        </authorList>
    </citation>
    <scope>IDENTIFICATION</scope>
</reference>
<evidence type="ECO:0000259" key="3">
    <source>
        <dbReference type="SMART" id="SM00839"/>
    </source>
</evidence>
<dbReference type="PANTHER" id="PTHR11606:SF24">
    <property type="entry name" value="NAD-SPECIFIC GLUTAMATE DEHYDROGENASE"/>
    <property type="match status" value="1"/>
</dbReference>
<dbReference type="Pfam" id="PF00208">
    <property type="entry name" value="ELFV_dehydrog"/>
    <property type="match status" value="1"/>
</dbReference>
<keyword evidence="1" id="KW-0560">Oxidoreductase</keyword>
<dbReference type="STRING" id="109376.A0A0D3DCA6"/>
<protein>
    <recommendedName>
        <fullName evidence="3">Glutamate/phenylalanine/leucine/valine/L-tryptophan dehydrogenase C-terminal domain-containing protein</fullName>
    </recommendedName>
</protein>
<dbReference type="InterPro" id="IPR006096">
    <property type="entry name" value="Glu/Leu/Phe/Val/Trp_DH_C"/>
</dbReference>
<dbReference type="Gene3D" id="3.40.50.720">
    <property type="entry name" value="NAD(P)-binding Rossmann-like Domain"/>
    <property type="match status" value="1"/>
</dbReference>
<evidence type="ECO:0000256" key="1">
    <source>
        <dbReference type="ARBA" id="ARBA00023002"/>
    </source>
</evidence>
<organism evidence="4 5">
    <name type="scientific">Brassica oleracea var. oleracea</name>
    <dbReference type="NCBI Taxonomy" id="109376"/>
    <lineage>
        <taxon>Eukaryota</taxon>
        <taxon>Viridiplantae</taxon>
        <taxon>Streptophyta</taxon>
        <taxon>Embryophyta</taxon>
        <taxon>Tracheophyta</taxon>
        <taxon>Spermatophyta</taxon>
        <taxon>Magnoliopsida</taxon>
        <taxon>eudicotyledons</taxon>
        <taxon>Gunneridae</taxon>
        <taxon>Pentapetalae</taxon>
        <taxon>rosids</taxon>
        <taxon>malvids</taxon>
        <taxon>Brassicales</taxon>
        <taxon>Brassicaceae</taxon>
        <taxon>Brassiceae</taxon>
        <taxon>Brassica</taxon>
    </lineage>
</organism>
<accession>A0A0D3DCA6</accession>
<keyword evidence="5" id="KW-1185">Reference proteome</keyword>
<dbReference type="InterPro" id="IPR036291">
    <property type="entry name" value="NAD(P)-bd_dom_sf"/>
</dbReference>
<dbReference type="GO" id="GO:0005739">
    <property type="term" value="C:mitochondrion"/>
    <property type="evidence" value="ECO:0007669"/>
    <property type="project" value="TreeGrafter"/>
</dbReference>
<dbReference type="SUPFAM" id="SSF51735">
    <property type="entry name" value="NAD(P)-binding Rossmann-fold domains"/>
    <property type="match status" value="1"/>
</dbReference>
<name>A0A0D3DCA6_BRAOL</name>
<dbReference type="eggNOG" id="KOG2250">
    <property type="taxonomic scope" value="Eukaryota"/>
</dbReference>
<dbReference type="GO" id="GO:0004352">
    <property type="term" value="F:glutamate dehydrogenase (NAD+) activity"/>
    <property type="evidence" value="ECO:0007669"/>
    <property type="project" value="TreeGrafter"/>
</dbReference>
<dbReference type="EnsemblPlants" id="Bo7g093080.1">
    <property type="protein sequence ID" value="Bo7g093080.1"/>
    <property type="gene ID" value="Bo7g093080"/>
</dbReference>
<evidence type="ECO:0000256" key="2">
    <source>
        <dbReference type="ARBA" id="ARBA00023027"/>
    </source>
</evidence>
<dbReference type="Gramene" id="Bo7g093080.1">
    <property type="protein sequence ID" value="Bo7g093080.1"/>
    <property type="gene ID" value="Bo7g093080"/>
</dbReference>
<reference evidence="4 5" key="1">
    <citation type="journal article" date="2014" name="Genome Biol.">
        <title>Transcriptome and methylome profiling reveals relics of genome dominance in the mesopolyploid Brassica oleracea.</title>
        <authorList>
            <person name="Parkin I.A."/>
            <person name="Koh C."/>
            <person name="Tang H."/>
            <person name="Robinson S.J."/>
            <person name="Kagale S."/>
            <person name="Clarke W.E."/>
            <person name="Town C.D."/>
            <person name="Nixon J."/>
            <person name="Krishnakumar V."/>
            <person name="Bidwell S.L."/>
            <person name="Denoeud F."/>
            <person name="Belcram H."/>
            <person name="Links M.G."/>
            <person name="Just J."/>
            <person name="Clarke C."/>
            <person name="Bender T."/>
            <person name="Huebert T."/>
            <person name="Mason A.S."/>
            <person name="Pires J.C."/>
            <person name="Barker G."/>
            <person name="Moore J."/>
            <person name="Walley P.G."/>
            <person name="Manoli S."/>
            <person name="Batley J."/>
            <person name="Edwards D."/>
            <person name="Nelson M.N."/>
            <person name="Wang X."/>
            <person name="Paterson A.H."/>
            <person name="King G."/>
            <person name="Bancroft I."/>
            <person name="Chalhoub B."/>
            <person name="Sharpe A.G."/>
        </authorList>
    </citation>
    <scope>NUCLEOTIDE SEQUENCE</scope>
    <source>
        <strain evidence="4 5">cv. TO1000</strain>
    </source>
</reference>
<proteinExistence type="predicted"/>
<feature type="domain" description="Glutamate/phenylalanine/leucine/valine/L-tryptophan dehydrogenase C-terminal" evidence="3">
    <location>
        <begin position="4"/>
        <end position="116"/>
    </location>
</feature>
<dbReference type="SMART" id="SM00839">
    <property type="entry name" value="ELFV_dehydrog"/>
    <property type="match status" value="1"/>
</dbReference>
<sequence length="119" mass="13510">MSRSINAEKQPVVVCTSLPSSALILELILYLCKKVSILLPDIYANAGGVTVSYFEWVQNIQGFMWEEEKVNLELQKYMTRAFHNIKSMCHTHSCNLRMGAFTLGVNRVARATQLRGWEA</sequence>
<dbReference type="PANTHER" id="PTHR11606">
    <property type="entry name" value="GLUTAMATE DEHYDROGENASE"/>
    <property type="match status" value="1"/>
</dbReference>
<evidence type="ECO:0000313" key="5">
    <source>
        <dbReference type="Proteomes" id="UP000032141"/>
    </source>
</evidence>
<dbReference type="Proteomes" id="UP000032141">
    <property type="component" value="Chromosome C7"/>
</dbReference>
<dbReference type="GO" id="GO:0006538">
    <property type="term" value="P:L-glutamate catabolic process"/>
    <property type="evidence" value="ECO:0007669"/>
    <property type="project" value="TreeGrafter"/>
</dbReference>
<dbReference type="HOGENOM" id="CLU_2064777_0_0_1"/>
<keyword evidence="2" id="KW-0520">NAD</keyword>
<evidence type="ECO:0000313" key="4">
    <source>
        <dbReference type="EnsemblPlants" id="Bo7g093080.1"/>
    </source>
</evidence>